<protein>
    <submittedName>
        <fullName evidence="1">Uncharacterized protein</fullName>
    </submittedName>
</protein>
<dbReference type="Proteomes" id="UP001476247">
    <property type="component" value="Unassembled WGS sequence"/>
</dbReference>
<comment type="caution">
    <text evidence="1">The sequence shown here is derived from an EMBL/GenBank/DDBJ whole genome shotgun (WGS) entry which is preliminary data.</text>
</comment>
<organism evidence="1 2">
    <name type="scientific">Helicostylum pulchrum</name>
    <dbReference type="NCBI Taxonomy" id="562976"/>
    <lineage>
        <taxon>Eukaryota</taxon>
        <taxon>Fungi</taxon>
        <taxon>Fungi incertae sedis</taxon>
        <taxon>Mucoromycota</taxon>
        <taxon>Mucoromycotina</taxon>
        <taxon>Mucoromycetes</taxon>
        <taxon>Mucorales</taxon>
        <taxon>Mucorineae</taxon>
        <taxon>Mucoraceae</taxon>
        <taxon>Helicostylum</taxon>
    </lineage>
</organism>
<keyword evidence="2" id="KW-1185">Reference proteome</keyword>
<evidence type="ECO:0000313" key="2">
    <source>
        <dbReference type="Proteomes" id="UP001476247"/>
    </source>
</evidence>
<proteinExistence type="predicted"/>
<dbReference type="EMBL" id="BAABUJ010000029">
    <property type="protein sequence ID" value="GAA5803673.1"/>
    <property type="molecule type" value="Genomic_DNA"/>
</dbReference>
<gene>
    <name evidence="1" type="ORF">HPULCUR_009156</name>
</gene>
<sequence>MAKVVGAARIKINDDCICEEQSLENEYRKNVEESRAKPCIKRLPVAFAFLSGALDQDIKKLLPWLGSNGFEDKLPEEKKKAILFIRLVLTDFYANCMKPPLKNKANERTPFIEYFVPVFKYYSAVYQDVNFQWCEKGLEGNRCLKYYDSEGKGKKRLADGIGYVVADNTESMLIESSGENNEEHKEEDTIKLLECSIRVLKMEMERMKSVSFATYKKRKFLSYLYANDKLTMLITSVIDKDHWGFVYVRDARIPRTWDTRLRWLKVFDLMLCTKDNLEEQQVLAGTLEKEEQGWVEVSPGESIDDMFNI</sequence>
<name>A0ABP9Y9W0_9FUNG</name>
<evidence type="ECO:0000313" key="1">
    <source>
        <dbReference type="EMBL" id="GAA5803673.1"/>
    </source>
</evidence>
<accession>A0ABP9Y9W0</accession>
<reference evidence="1 2" key="1">
    <citation type="submission" date="2024-04" db="EMBL/GenBank/DDBJ databases">
        <title>genome sequences of Mucor flavus KT1a and Helicostylum pulchrum KT1b strains isolation_sourced from the surface of a dry-aged beef.</title>
        <authorList>
            <person name="Toyotome T."/>
            <person name="Hosono M."/>
            <person name="Torimaru M."/>
            <person name="Fukuda K."/>
            <person name="Mikami N."/>
        </authorList>
    </citation>
    <scope>NUCLEOTIDE SEQUENCE [LARGE SCALE GENOMIC DNA]</scope>
    <source>
        <strain evidence="1 2">KT1b</strain>
    </source>
</reference>